<dbReference type="EMBL" id="JASSZA010000011">
    <property type="protein sequence ID" value="KAK2099143.1"/>
    <property type="molecule type" value="Genomic_DNA"/>
</dbReference>
<proteinExistence type="predicted"/>
<sequence>MPTLGWSPAPEVLIMVMILSESLSTRRVDSITCGTFSPELGREGDNSAVLDCERNYLQQLNPVSRPVLRSLVPQIRVGTEGVRSHTQS</sequence>
<organism evidence="1 2">
    <name type="scientific">Saguinus oedipus</name>
    <name type="common">Cotton-top tamarin</name>
    <name type="synonym">Oedipomidas oedipus</name>
    <dbReference type="NCBI Taxonomy" id="9490"/>
    <lineage>
        <taxon>Eukaryota</taxon>
        <taxon>Metazoa</taxon>
        <taxon>Chordata</taxon>
        <taxon>Craniata</taxon>
        <taxon>Vertebrata</taxon>
        <taxon>Euteleostomi</taxon>
        <taxon>Mammalia</taxon>
        <taxon>Eutheria</taxon>
        <taxon>Euarchontoglires</taxon>
        <taxon>Primates</taxon>
        <taxon>Haplorrhini</taxon>
        <taxon>Platyrrhini</taxon>
        <taxon>Cebidae</taxon>
        <taxon>Callitrichinae</taxon>
        <taxon>Saguinus</taxon>
    </lineage>
</organism>
<gene>
    <name evidence="1" type="ORF">P7K49_024594</name>
</gene>
<keyword evidence="2" id="KW-1185">Reference proteome</keyword>
<name>A0ABQ9URL1_SAGOE</name>
<accession>A0ABQ9URL1</accession>
<evidence type="ECO:0000313" key="1">
    <source>
        <dbReference type="EMBL" id="KAK2099143.1"/>
    </source>
</evidence>
<reference evidence="1 2" key="1">
    <citation type="submission" date="2023-05" db="EMBL/GenBank/DDBJ databases">
        <title>B98-5 Cell Line De Novo Hybrid Assembly: An Optical Mapping Approach.</title>
        <authorList>
            <person name="Kananen K."/>
            <person name="Auerbach J.A."/>
            <person name="Kautto E."/>
            <person name="Blachly J.S."/>
        </authorList>
    </citation>
    <scope>NUCLEOTIDE SEQUENCE [LARGE SCALE GENOMIC DNA]</scope>
    <source>
        <strain evidence="1">B95-8</strain>
        <tissue evidence="1">Cell line</tissue>
    </source>
</reference>
<dbReference type="Proteomes" id="UP001266305">
    <property type="component" value="Unassembled WGS sequence"/>
</dbReference>
<evidence type="ECO:0008006" key="3">
    <source>
        <dbReference type="Google" id="ProtNLM"/>
    </source>
</evidence>
<protein>
    <recommendedName>
        <fullName evidence="3">Secreted protein</fullName>
    </recommendedName>
</protein>
<comment type="caution">
    <text evidence="1">The sequence shown here is derived from an EMBL/GenBank/DDBJ whole genome shotgun (WGS) entry which is preliminary data.</text>
</comment>
<evidence type="ECO:0000313" key="2">
    <source>
        <dbReference type="Proteomes" id="UP001266305"/>
    </source>
</evidence>